<reference evidence="5 6" key="1">
    <citation type="submission" date="2019-09" db="EMBL/GenBank/DDBJ databases">
        <title>In-depth cultivation of the pig gut microbiome towards novel bacterial diversity and tailored functional studies.</title>
        <authorList>
            <person name="Wylensek D."/>
            <person name="Hitch T.C.A."/>
            <person name="Clavel T."/>
        </authorList>
    </citation>
    <scope>NUCLEOTIDE SEQUENCE [LARGE SCALE GENOMIC DNA]</scope>
    <source>
        <strain evidence="5 6">WCA3-693-APC-4?</strain>
    </source>
</reference>
<protein>
    <submittedName>
        <fullName evidence="5">Bacteriohemerythrin</fullName>
    </submittedName>
</protein>
<dbReference type="RefSeq" id="WP_154441036.1">
    <property type="nucleotide sequence ID" value="NZ_JAHLPJ010000001.1"/>
</dbReference>
<dbReference type="InterPro" id="IPR050669">
    <property type="entry name" value="Hemerythrin"/>
</dbReference>
<sequence>MLWWTEDLETGIDTIDEQHKSIFDKAKEIFDLGPESDIETVEKIFIFLMNYANNHFYEEEMLMLENSYKGFLNHRKKHNHFIEEIYRIYQKTIENSSEENLNELKVLIIDWLANHISCDDKEFITTLD</sequence>
<proteinExistence type="inferred from homology"/>
<dbReference type="GO" id="GO:0046872">
    <property type="term" value="F:metal ion binding"/>
    <property type="evidence" value="ECO:0007669"/>
    <property type="project" value="UniProtKB-KW"/>
</dbReference>
<evidence type="ECO:0000256" key="3">
    <source>
        <dbReference type="ARBA" id="ARBA00023004"/>
    </source>
</evidence>
<dbReference type="PROSITE" id="PS00550">
    <property type="entry name" value="HEMERYTHRINS"/>
    <property type="match status" value="1"/>
</dbReference>
<feature type="domain" description="Hemerythrin-like" evidence="4">
    <location>
        <begin position="10"/>
        <end position="125"/>
    </location>
</feature>
<dbReference type="CDD" id="cd12107">
    <property type="entry name" value="Hemerythrin"/>
    <property type="match status" value="1"/>
</dbReference>
<dbReference type="Pfam" id="PF01814">
    <property type="entry name" value="Hemerythrin"/>
    <property type="match status" value="1"/>
</dbReference>
<dbReference type="AlphaFoldDB" id="A0A6N7Y0B7"/>
<dbReference type="InterPro" id="IPR016131">
    <property type="entry name" value="Haemerythrin_Fe_BS"/>
</dbReference>
<dbReference type="PANTHER" id="PTHR37164:SF1">
    <property type="entry name" value="BACTERIOHEMERYTHRIN"/>
    <property type="match status" value="1"/>
</dbReference>
<dbReference type="InterPro" id="IPR012312">
    <property type="entry name" value="Hemerythrin-like"/>
</dbReference>
<evidence type="ECO:0000256" key="2">
    <source>
        <dbReference type="ARBA" id="ARBA00022723"/>
    </source>
</evidence>
<evidence type="ECO:0000256" key="1">
    <source>
        <dbReference type="ARBA" id="ARBA00010587"/>
    </source>
</evidence>
<keyword evidence="3" id="KW-0408">Iron</keyword>
<dbReference type="Gene3D" id="1.20.120.50">
    <property type="entry name" value="Hemerythrin-like"/>
    <property type="match status" value="1"/>
</dbReference>
<dbReference type="NCBIfam" id="TIGR02481">
    <property type="entry name" value="hemeryth_dom"/>
    <property type="match status" value="1"/>
</dbReference>
<dbReference type="SUPFAM" id="SSF47188">
    <property type="entry name" value="Hemerythrin-like"/>
    <property type="match status" value="1"/>
</dbReference>
<keyword evidence="2" id="KW-0479">Metal-binding</keyword>
<dbReference type="PANTHER" id="PTHR37164">
    <property type="entry name" value="BACTERIOHEMERYTHRIN"/>
    <property type="match status" value="1"/>
</dbReference>
<dbReference type="EMBL" id="VUNQ01000029">
    <property type="protein sequence ID" value="MSU02304.1"/>
    <property type="molecule type" value="Genomic_DNA"/>
</dbReference>
<dbReference type="Proteomes" id="UP000469523">
    <property type="component" value="Unassembled WGS sequence"/>
</dbReference>
<dbReference type="NCBIfam" id="NF033749">
    <property type="entry name" value="bact_hemeryth"/>
    <property type="match status" value="1"/>
</dbReference>
<dbReference type="InterPro" id="IPR035938">
    <property type="entry name" value="Hemerythrin-like_sf"/>
</dbReference>
<comment type="similarity">
    <text evidence="1">Belongs to the hemerythrin family.</text>
</comment>
<keyword evidence="6" id="KW-1185">Reference proteome</keyword>
<gene>
    <name evidence="5" type="ORF">FYJ83_12555</name>
</gene>
<evidence type="ECO:0000313" key="6">
    <source>
        <dbReference type="Proteomes" id="UP000469523"/>
    </source>
</evidence>
<organism evidence="5 6">
    <name type="scientific">Tissierella pigra</name>
    <dbReference type="NCBI Taxonomy" id="2607614"/>
    <lineage>
        <taxon>Bacteria</taxon>
        <taxon>Bacillati</taxon>
        <taxon>Bacillota</taxon>
        <taxon>Tissierellia</taxon>
        <taxon>Tissierellales</taxon>
        <taxon>Tissierellaceae</taxon>
        <taxon>Tissierella</taxon>
    </lineage>
</organism>
<accession>A0A6N7Y0B7</accession>
<evidence type="ECO:0000259" key="4">
    <source>
        <dbReference type="Pfam" id="PF01814"/>
    </source>
</evidence>
<dbReference type="InterPro" id="IPR012827">
    <property type="entry name" value="Hemerythrin_metal-bd"/>
</dbReference>
<name>A0A6N7Y0B7_9FIRM</name>
<evidence type="ECO:0000313" key="5">
    <source>
        <dbReference type="EMBL" id="MSU02304.1"/>
    </source>
</evidence>
<comment type="caution">
    <text evidence="5">The sequence shown here is derived from an EMBL/GenBank/DDBJ whole genome shotgun (WGS) entry which is preliminary data.</text>
</comment>